<dbReference type="AlphaFoldDB" id="A0AAV5T7I2"/>
<proteinExistence type="predicted"/>
<accession>A0AAV5T7I2</accession>
<keyword evidence="1" id="KW-0472">Membrane</keyword>
<evidence type="ECO:0000256" key="1">
    <source>
        <dbReference type="SAM" id="Phobius"/>
    </source>
</evidence>
<dbReference type="EMBL" id="BTSX01000003">
    <property type="protein sequence ID" value="GMS91188.1"/>
    <property type="molecule type" value="Genomic_DNA"/>
</dbReference>
<organism evidence="2 3">
    <name type="scientific">Pristionchus entomophagus</name>
    <dbReference type="NCBI Taxonomy" id="358040"/>
    <lineage>
        <taxon>Eukaryota</taxon>
        <taxon>Metazoa</taxon>
        <taxon>Ecdysozoa</taxon>
        <taxon>Nematoda</taxon>
        <taxon>Chromadorea</taxon>
        <taxon>Rhabditida</taxon>
        <taxon>Rhabditina</taxon>
        <taxon>Diplogasteromorpha</taxon>
        <taxon>Diplogasteroidea</taxon>
        <taxon>Neodiplogasteridae</taxon>
        <taxon>Pristionchus</taxon>
    </lineage>
</organism>
<dbReference type="Proteomes" id="UP001432027">
    <property type="component" value="Unassembled WGS sequence"/>
</dbReference>
<evidence type="ECO:0000313" key="2">
    <source>
        <dbReference type="EMBL" id="GMS91188.1"/>
    </source>
</evidence>
<evidence type="ECO:0000313" key="3">
    <source>
        <dbReference type="Proteomes" id="UP001432027"/>
    </source>
</evidence>
<feature type="transmembrane region" description="Helical" evidence="1">
    <location>
        <begin position="6"/>
        <end position="31"/>
    </location>
</feature>
<keyword evidence="1" id="KW-0812">Transmembrane</keyword>
<feature type="non-terminal residue" evidence="2">
    <location>
        <position position="1"/>
    </location>
</feature>
<protein>
    <submittedName>
        <fullName evidence="2">Uncharacterized protein</fullName>
    </submittedName>
</protein>
<sequence>SPLVAQLAVLGGGLLILHYLLINLSSLFLLIRSSVLHGQLVLLLDRINDINIGEGDLLITLQT</sequence>
<gene>
    <name evidence="2" type="ORF">PENTCL1PPCAC_13363</name>
</gene>
<feature type="non-terminal residue" evidence="2">
    <location>
        <position position="63"/>
    </location>
</feature>
<name>A0AAV5T7I2_9BILA</name>
<keyword evidence="1" id="KW-1133">Transmembrane helix</keyword>
<comment type="caution">
    <text evidence="2">The sequence shown here is derived from an EMBL/GenBank/DDBJ whole genome shotgun (WGS) entry which is preliminary data.</text>
</comment>
<reference evidence="2" key="1">
    <citation type="submission" date="2023-10" db="EMBL/GenBank/DDBJ databases">
        <title>Genome assembly of Pristionchus species.</title>
        <authorList>
            <person name="Yoshida K."/>
            <person name="Sommer R.J."/>
        </authorList>
    </citation>
    <scope>NUCLEOTIDE SEQUENCE</scope>
    <source>
        <strain evidence="2">RS0144</strain>
    </source>
</reference>
<keyword evidence="3" id="KW-1185">Reference proteome</keyword>